<dbReference type="Proteomes" id="UP001320706">
    <property type="component" value="Unassembled WGS sequence"/>
</dbReference>
<evidence type="ECO:0000313" key="2">
    <source>
        <dbReference type="Proteomes" id="UP001320706"/>
    </source>
</evidence>
<dbReference type="EMBL" id="JAMKPW020000001">
    <property type="protein sequence ID" value="KAK8222014.1"/>
    <property type="molecule type" value="Genomic_DNA"/>
</dbReference>
<reference evidence="1" key="1">
    <citation type="submission" date="2024-02" db="EMBL/GenBank/DDBJ databases">
        <title>Metagenome Assembled Genome of Zalaria obscura JY119.</title>
        <authorList>
            <person name="Vighnesh L."/>
            <person name="Jagadeeshwari U."/>
            <person name="Venkata Ramana C."/>
            <person name="Sasikala C."/>
        </authorList>
    </citation>
    <scope>NUCLEOTIDE SEQUENCE</scope>
    <source>
        <strain evidence="1">JY119</strain>
    </source>
</reference>
<organism evidence="1 2">
    <name type="scientific">Zalaria obscura</name>
    <dbReference type="NCBI Taxonomy" id="2024903"/>
    <lineage>
        <taxon>Eukaryota</taxon>
        <taxon>Fungi</taxon>
        <taxon>Dikarya</taxon>
        <taxon>Ascomycota</taxon>
        <taxon>Pezizomycotina</taxon>
        <taxon>Dothideomycetes</taxon>
        <taxon>Dothideomycetidae</taxon>
        <taxon>Dothideales</taxon>
        <taxon>Zalariaceae</taxon>
        <taxon>Zalaria</taxon>
    </lineage>
</organism>
<proteinExistence type="predicted"/>
<evidence type="ECO:0000313" key="1">
    <source>
        <dbReference type="EMBL" id="KAK8222014.1"/>
    </source>
</evidence>
<name>A0ACC3SQB8_9PEZI</name>
<sequence length="655" mass="73017">MSLPQIAPYPPASVRKSLPPNEWEACLDAWLSLTDLYLRANAKDFASAAQNELSLIGFLRSFYHEESHEHHRQGPTSTKQQRLRKTAFLLTHRTMFEPRPPPATLLEWDFLADFSHVYMKTQSLEALLRNLWRQHGSEIERSLQRLKASFVKALESSQSSAGEGSVKQLAPLIYASADTGAFLMRGSDFIDAAASSYESSRFRQDLVTLCYLGLISLTKGEKPNHSILFDHLYSLKAVADKFPPTQPSLLSDLVTNTPLLSKLQTAITGKDAERARKLAETLSPLRSPAIARRRPTRRRVYKGKGKDTYGHGAINAEQHIHRMSLITQIQDLFPDLGSGFISALLDEYSESVETVTAHLLDDSLPPHLRDLDRSAQLSAPPPTEQQRSDHLAPRSTPPPQRRNVFDNDEFDRLEVEASRLHIGRRNERLTADAIMSDRSTAPRKSAILSALAAFDSDDDERDDTYDVEDVGGTVDAARPGGETERDVDAAGREDGANEEALWRAWKLDHATFGRSAEVRRCNPRQALKNETGMTDEAIEGWAVMLERDPRRLKRLEAKFGTWDGQQRDIGRSRWVQEDEESDTGGSGAERGGFRGRGRGRGRGGGGRGRGNVAGPASERGTQQARDRKEASKGSRANHNRRDQRARKMARGGFPG</sequence>
<gene>
    <name evidence="1" type="ORF">M8818_000182</name>
</gene>
<accession>A0ACC3SQB8</accession>
<comment type="caution">
    <text evidence="1">The sequence shown here is derived from an EMBL/GenBank/DDBJ whole genome shotgun (WGS) entry which is preliminary data.</text>
</comment>
<protein>
    <submittedName>
        <fullName evidence="1">Uncharacterized protein</fullName>
    </submittedName>
</protein>
<keyword evidence="2" id="KW-1185">Reference proteome</keyword>